<organism evidence="1 2">
    <name type="scientific">Gordonia phage Jumbo</name>
    <dbReference type="NCBI Taxonomy" id="1887650"/>
    <lineage>
        <taxon>Viruses</taxon>
        <taxon>Duplodnaviria</taxon>
        <taxon>Heunggongvirae</taxon>
        <taxon>Uroviricota</taxon>
        <taxon>Caudoviricetes</taxon>
        <taxon>Gorjumvirus</taxon>
        <taxon>Gorjumvirus jumbo</taxon>
    </lineage>
</organism>
<evidence type="ECO:0000313" key="1">
    <source>
        <dbReference type="EMBL" id="AOE44587.1"/>
    </source>
</evidence>
<dbReference type="KEGG" id="vg:29067969"/>
<keyword evidence="2" id="KW-1185">Reference proteome</keyword>
<dbReference type="EMBL" id="KX557281">
    <property type="protein sequence ID" value="AOE44587.1"/>
    <property type="molecule type" value="Genomic_DNA"/>
</dbReference>
<sequence>MGAYGDYIKANQLVPEVTIEKAIKRAVKEKLGELGFPSLKVDEPYNTKAKVDKGFHS</sequence>
<name>A0A1B3B0N7_9CAUD</name>
<reference evidence="2" key="1">
    <citation type="submission" date="2016-07" db="EMBL/GenBank/DDBJ databases">
        <authorList>
            <person name="Florea S."/>
            <person name="Webb J.S."/>
            <person name="Jaromczyk J."/>
            <person name="Schardl C.L."/>
        </authorList>
    </citation>
    <scope>NUCLEOTIDE SEQUENCE [LARGE SCALE GENOMIC DNA]</scope>
</reference>
<gene>
    <name evidence="1" type="primary">79</name>
    <name evidence="1" type="ORF">SEA_JUMBO_79</name>
</gene>
<dbReference type="GeneID" id="29067969"/>
<accession>A0A1B3B0N7</accession>
<dbReference type="RefSeq" id="YP_009291044.1">
    <property type="nucleotide sequence ID" value="NC_031109.1"/>
</dbReference>
<protein>
    <submittedName>
        <fullName evidence="1">Uncharacterized protein</fullName>
    </submittedName>
</protein>
<dbReference type="Proteomes" id="UP000203357">
    <property type="component" value="Segment"/>
</dbReference>
<evidence type="ECO:0000313" key="2">
    <source>
        <dbReference type="Proteomes" id="UP000203357"/>
    </source>
</evidence>
<proteinExistence type="predicted"/>